<dbReference type="EMBL" id="JNGW01000035">
    <property type="protein sequence ID" value="KDR53010.1"/>
    <property type="molecule type" value="Genomic_DNA"/>
</dbReference>
<protein>
    <submittedName>
        <fullName evidence="1">Uncharacterized protein</fullName>
    </submittedName>
</protein>
<keyword evidence="2" id="KW-1185">Reference proteome</keyword>
<gene>
    <name evidence="1" type="ORF">HMPREF1991_00965</name>
</gene>
<proteinExistence type="predicted"/>
<dbReference type="PATRIC" id="fig|1122985.7.peg.999"/>
<name>A0A069QJK8_HOYLO</name>
<accession>A0A069QJK8</accession>
<evidence type="ECO:0000313" key="1">
    <source>
        <dbReference type="EMBL" id="KDR53010.1"/>
    </source>
</evidence>
<sequence>MRAKHIKRCELGIRDVRYVDYRVALVGEIAIRFLFNLAQECVVSYPEFT</sequence>
<organism evidence="1 2">
    <name type="scientific">Hoylesella loescheii DSM 19665 = JCM 12249 = ATCC 15930</name>
    <dbReference type="NCBI Taxonomy" id="1122985"/>
    <lineage>
        <taxon>Bacteria</taxon>
        <taxon>Pseudomonadati</taxon>
        <taxon>Bacteroidota</taxon>
        <taxon>Bacteroidia</taxon>
        <taxon>Bacteroidales</taxon>
        <taxon>Prevotellaceae</taxon>
        <taxon>Hoylesella</taxon>
    </lineage>
</organism>
<dbReference type="HOGENOM" id="CLU_200508_2_1_10"/>
<evidence type="ECO:0000313" key="2">
    <source>
        <dbReference type="Proteomes" id="UP000027442"/>
    </source>
</evidence>
<dbReference type="Proteomes" id="UP000027442">
    <property type="component" value="Unassembled WGS sequence"/>
</dbReference>
<reference evidence="1 2" key="1">
    <citation type="submission" date="2013-08" db="EMBL/GenBank/DDBJ databases">
        <authorList>
            <person name="Weinstock G."/>
            <person name="Sodergren E."/>
            <person name="Wylie T."/>
            <person name="Fulton L."/>
            <person name="Fulton R."/>
            <person name="Fronick C."/>
            <person name="O'Laughlin M."/>
            <person name="Godfrey J."/>
            <person name="Miner T."/>
            <person name="Herter B."/>
            <person name="Appelbaum E."/>
            <person name="Cordes M."/>
            <person name="Lek S."/>
            <person name="Wollam A."/>
            <person name="Pepin K.H."/>
            <person name="Palsikar V.B."/>
            <person name="Mitreva M."/>
            <person name="Wilson R.K."/>
        </authorList>
    </citation>
    <scope>NUCLEOTIDE SEQUENCE [LARGE SCALE GENOMIC DNA]</scope>
    <source>
        <strain evidence="1 2">ATCC 15930</strain>
    </source>
</reference>
<comment type="caution">
    <text evidence="1">The sequence shown here is derived from an EMBL/GenBank/DDBJ whole genome shotgun (WGS) entry which is preliminary data.</text>
</comment>
<dbReference type="AlphaFoldDB" id="A0A069QJK8"/>